<evidence type="ECO:0000313" key="2">
    <source>
        <dbReference type="EMBL" id="AGA76998.1"/>
    </source>
</evidence>
<proteinExistence type="predicted"/>
<dbReference type="InterPro" id="IPR038694">
    <property type="entry name" value="DUF427_sf"/>
</dbReference>
<feature type="domain" description="DUF427" evidence="1">
    <location>
        <begin position="1"/>
        <end position="87"/>
    </location>
</feature>
<dbReference type="STRING" id="926556.Echvi_0721"/>
<dbReference type="eggNOG" id="COG2343">
    <property type="taxonomic scope" value="Bacteria"/>
</dbReference>
<dbReference type="OrthoDB" id="119916at2"/>
<protein>
    <recommendedName>
        <fullName evidence="1">DUF427 domain-containing protein</fullName>
    </recommendedName>
</protein>
<accession>L0FVH3</accession>
<name>L0FVH3_ECHVK</name>
<dbReference type="AlphaFoldDB" id="L0FVH3"/>
<dbReference type="Gene3D" id="2.170.150.40">
    <property type="entry name" value="Domain of unknown function (DUF427)"/>
    <property type="match status" value="1"/>
</dbReference>
<dbReference type="HOGENOM" id="CLU_126578_1_1_10"/>
<gene>
    <name evidence="2" type="ordered locus">Echvi_0721</name>
</gene>
<keyword evidence="3" id="KW-1185">Reference proteome</keyword>
<evidence type="ECO:0000259" key="1">
    <source>
        <dbReference type="Pfam" id="PF04248"/>
    </source>
</evidence>
<organism evidence="2 3">
    <name type="scientific">Echinicola vietnamensis (strain DSM 17526 / LMG 23754 / KMM 6221)</name>
    <dbReference type="NCBI Taxonomy" id="926556"/>
    <lineage>
        <taxon>Bacteria</taxon>
        <taxon>Pseudomonadati</taxon>
        <taxon>Bacteroidota</taxon>
        <taxon>Cytophagia</taxon>
        <taxon>Cytophagales</taxon>
        <taxon>Cyclobacteriaceae</taxon>
        <taxon>Echinicola</taxon>
    </lineage>
</organism>
<dbReference type="KEGG" id="evi:Echvi_0721"/>
<evidence type="ECO:0000313" key="3">
    <source>
        <dbReference type="Proteomes" id="UP000010796"/>
    </source>
</evidence>
<dbReference type="PANTHER" id="PTHR34310:SF5">
    <property type="entry name" value="DUF427 DOMAIN PROTEIN (AFU_ORTHOLOGUE AFUA_3G02220)"/>
    <property type="match status" value="1"/>
</dbReference>
<dbReference type="RefSeq" id="WP_015264564.1">
    <property type="nucleotide sequence ID" value="NC_019904.1"/>
</dbReference>
<sequence length="93" mass="10713">MRAIWNDQVIADSDMTIMIENNHYFPPASIKKAFLTPSETTSSCPWKGEASYFDICVNGEINKDAAWHYYQPKEAAVKIKGYFAFWKGVKIMR</sequence>
<reference evidence="3" key="1">
    <citation type="submission" date="2012-02" db="EMBL/GenBank/DDBJ databases">
        <title>The complete genome of Echinicola vietnamensis DSM 17526.</title>
        <authorList>
            <person name="Lucas S."/>
            <person name="Copeland A."/>
            <person name="Lapidus A."/>
            <person name="Glavina del Rio T."/>
            <person name="Dalin E."/>
            <person name="Tice H."/>
            <person name="Bruce D."/>
            <person name="Goodwin L."/>
            <person name="Pitluck S."/>
            <person name="Peters L."/>
            <person name="Ovchinnikova G."/>
            <person name="Teshima H."/>
            <person name="Kyrpides N."/>
            <person name="Mavromatis K."/>
            <person name="Ivanova N."/>
            <person name="Brettin T."/>
            <person name="Detter J.C."/>
            <person name="Han C."/>
            <person name="Larimer F."/>
            <person name="Land M."/>
            <person name="Hauser L."/>
            <person name="Markowitz V."/>
            <person name="Cheng J.-F."/>
            <person name="Hugenholtz P."/>
            <person name="Woyke T."/>
            <person name="Wu D."/>
            <person name="Brambilla E."/>
            <person name="Klenk H.-P."/>
            <person name="Eisen J.A."/>
        </authorList>
    </citation>
    <scope>NUCLEOTIDE SEQUENCE [LARGE SCALE GENOMIC DNA]</scope>
    <source>
        <strain evidence="3">DSM 17526 / LMG 23754 / KMM 6221</strain>
    </source>
</reference>
<dbReference type="EMBL" id="CP003346">
    <property type="protein sequence ID" value="AGA76998.1"/>
    <property type="molecule type" value="Genomic_DNA"/>
</dbReference>
<dbReference type="Proteomes" id="UP000010796">
    <property type="component" value="Chromosome"/>
</dbReference>
<dbReference type="PANTHER" id="PTHR34310">
    <property type="entry name" value="DUF427 DOMAIN PROTEIN (AFU_ORTHOLOGUE AFUA_3G02220)"/>
    <property type="match status" value="1"/>
</dbReference>
<dbReference type="Pfam" id="PF04248">
    <property type="entry name" value="NTP_transf_9"/>
    <property type="match status" value="1"/>
</dbReference>
<dbReference type="InterPro" id="IPR007361">
    <property type="entry name" value="DUF427"/>
</dbReference>